<protein>
    <submittedName>
        <fullName evidence="2">Uncharacterized protein</fullName>
    </submittedName>
</protein>
<comment type="caution">
    <text evidence="2">The sequence shown here is derived from an EMBL/GenBank/DDBJ whole genome shotgun (WGS) entry which is preliminary data.</text>
</comment>
<evidence type="ECO:0000256" key="1">
    <source>
        <dbReference type="SAM" id="Phobius"/>
    </source>
</evidence>
<dbReference type="RefSeq" id="WP_345275662.1">
    <property type="nucleotide sequence ID" value="NZ_BAABJW010000001.1"/>
</dbReference>
<reference evidence="3" key="1">
    <citation type="journal article" date="2019" name="Int. J. Syst. Evol. Microbiol.">
        <title>The Global Catalogue of Microorganisms (GCM) 10K type strain sequencing project: providing services to taxonomists for standard genome sequencing and annotation.</title>
        <authorList>
            <consortium name="The Broad Institute Genomics Platform"/>
            <consortium name="The Broad Institute Genome Sequencing Center for Infectious Disease"/>
            <person name="Wu L."/>
            <person name="Ma J."/>
        </authorList>
    </citation>
    <scope>NUCLEOTIDE SEQUENCE [LARGE SCALE GENOMIC DNA]</scope>
    <source>
        <strain evidence="3">JCM 18325</strain>
    </source>
</reference>
<dbReference type="EMBL" id="BAABJW010000001">
    <property type="protein sequence ID" value="GAA4804251.1"/>
    <property type="molecule type" value="Genomic_DNA"/>
</dbReference>
<dbReference type="Proteomes" id="UP001501433">
    <property type="component" value="Unassembled WGS sequence"/>
</dbReference>
<organism evidence="2 3">
    <name type="scientific">Litoribaculum gwangyangense</name>
    <dbReference type="NCBI Taxonomy" id="1130722"/>
    <lineage>
        <taxon>Bacteria</taxon>
        <taxon>Pseudomonadati</taxon>
        <taxon>Bacteroidota</taxon>
        <taxon>Flavobacteriia</taxon>
        <taxon>Flavobacteriales</taxon>
        <taxon>Flavobacteriaceae</taxon>
        <taxon>Litoribaculum</taxon>
    </lineage>
</organism>
<evidence type="ECO:0000313" key="3">
    <source>
        <dbReference type="Proteomes" id="UP001501433"/>
    </source>
</evidence>
<evidence type="ECO:0000313" key="2">
    <source>
        <dbReference type="EMBL" id="GAA4804251.1"/>
    </source>
</evidence>
<gene>
    <name evidence="2" type="ORF">GCM10023330_08230</name>
</gene>
<feature type="transmembrane region" description="Helical" evidence="1">
    <location>
        <begin position="92"/>
        <end position="113"/>
    </location>
</feature>
<accession>A0ABP9C3E4</accession>
<proteinExistence type="predicted"/>
<keyword evidence="1" id="KW-1133">Transmembrane helix</keyword>
<sequence>MPEKQFDIKEVTLKNNCPICFIREGLRLILKQKIKETKFYKSITSEVNYELVCKKCNSIIYPVQWTDDIDQVVDYQKKAVEPKKASTYLKKLSWVVIITTAIVVSAVIFTMLYNNL</sequence>
<name>A0ABP9C3E4_9FLAO</name>
<keyword evidence="1" id="KW-0472">Membrane</keyword>
<keyword evidence="3" id="KW-1185">Reference proteome</keyword>
<keyword evidence="1" id="KW-0812">Transmembrane</keyword>